<sequence>MTTMLKAVGDAVSLAAASSWIPFQHLECLDVSNTSVGDVGLGGIMRLCGSRLHSLDVGYTRVGEHGSLDLLRMGLGNAPLRHVGLSGLVLHCTALVDFLKGLPHLKSLVLDDIVEYARRHETSLAGRLGISGMALRAIARLITPDFERVSMRGGKRRCTPGQWALASDAVPATFTLGDAVCALFSATHVDLAGLEISVHDFSDAVPSSGRVRQLGLASTNIRDEALKLLVPWTGSLEALYLDDTPISRDSLDELVASNPSLALVSLSHCRGIPVRERRRYFDAYAARHN</sequence>
<keyword evidence="2" id="KW-1185">Reference proteome</keyword>
<dbReference type="Proteomes" id="UP001219933">
    <property type="component" value="Chromosome 1"/>
</dbReference>
<reference evidence="1" key="1">
    <citation type="submission" date="2023-03" db="EMBL/GenBank/DDBJ databases">
        <title>Mating type loci evolution in Malassezia.</title>
        <authorList>
            <person name="Coelho M.A."/>
        </authorList>
    </citation>
    <scope>NUCLEOTIDE SEQUENCE</scope>
    <source>
        <strain evidence="1">CBS 11721</strain>
    </source>
</reference>
<organism evidence="1 2">
    <name type="scientific">Malassezia cuniculi</name>
    <dbReference type="NCBI Taxonomy" id="948313"/>
    <lineage>
        <taxon>Eukaryota</taxon>
        <taxon>Fungi</taxon>
        <taxon>Dikarya</taxon>
        <taxon>Basidiomycota</taxon>
        <taxon>Ustilaginomycotina</taxon>
        <taxon>Malasseziomycetes</taxon>
        <taxon>Malasseziales</taxon>
        <taxon>Malasseziaceae</taxon>
        <taxon>Malassezia</taxon>
    </lineage>
</organism>
<name>A0AAF0EQK8_9BASI</name>
<dbReference type="InterPro" id="IPR032675">
    <property type="entry name" value="LRR_dom_sf"/>
</dbReference>
<dbReference type="SUPFAM" id="SSF52047">
    <property type="entry name" value="RNI-like"/>
    <property type="match status" value="1"/>
</dbReference>
<evidence type="ECO:0000313" key="2">
    <source>
        <dbReference type="Proteomes" id="UP001219933"/>
    </source>
</evidence>
<dbReference type="EMBL" id="CP119877">
    <property type="protein sequence ID" value="WFD33212.1"/>
    <property type="molecule type" value="Genomic_DNA"/>
</dbReference>
<evidence type="ECO:0000313" key="1">
    <source>
        <dbReference type="EMBL" id="WFD33212.1"/>
    </source>
</evidence>
<gene>
    <name evidence="1" type="ORF">MCUN1_000025</name>
</gene>
<dbReference type="Gene3D" id="3.80.10.10">
    <property type="entry name" value="Ribonuclease Inhibitor"/>
    <property type="match status" value="2"/>
</dbReference>
<dbReference type="AlphaFoldDB" id="A0AAF0EQK8"/>
<proteinExistence type="predicted"/>
<accession>A0AAF0EQK8</accession>
<protein>
    <submittedName>
        <fullName evidence="1">Uncharacterized protein</fullName>
    </submittedName>
</protein>